<keyword evidence="10 11" id="KW-0862">Zinc</keyword>
<evidence type="ECO:0000256" key="12">
    <source>
        <dbReference type="SAM" id="SignalP"/>
    </source>
</evidence>
<evidence type="ECO:0000256" key="3">
    <source>
        <dbReference type="ARBA" id="ARBA00012081"/>
    </source>
</evidence>
<evidence type="ECO:0000313" key="15">
    <source>
        <dbReference type="Proteomes" id="UP000822688"/>
    </source>
</evidence>
<keyword evidence="12" id="KW-0732">Signal</keyword>
<keyword evidence="5" id="KW-0677">Repeat</keyword>
<evidence type="ECO:0000256" key="8">
    <source>
        <dbReference type="ARBA" id="ARBA00048273"/>
    </source>
</evidence>
<evidence type="ECO:0000256" key="5">
    <source>
        <dbReference type="ARBA" id="ARBA00022737"/>
    </source>
</evidence>
<feature type="binding site" evidence="10">
    <location>
        <position position="153"/>
    </location>
    <ligand>
        <name>Zn(2+)</name>
        <dbReference type="ChEBI" id="CHEBI:29105"/>
        <note>ligand shared between dimeric partners</note>
    </ligand>
</feature>
<feature type="binding site" evidence="10">
    <location>
        <position position="219"/>
    </location>
    <ligand>
        <name>Zn(2+)</name>
        <dbReference type="ChEBI" id="CHEBI:29105"/>
        <note>ligand shared between dimeric partners</note>
    </ligand>
</feature>
<evidence type="ECO:0000256" key="2">
    <source>
        <dbReference type="ARBA" id="ARBA00010363"/>
    </source>
</evidence>
<evidence type="ECO:0000256" key="4">
    <source>
        <dbReference type="ARBA" id="ARBA00022723"/>
    </source>
</evidence>
<dbReference type="PROSITE" id="PS00934">
    <property type="entry name" value="GLYOXALASE_I_1"/>
    <property type="match status" value="2"/>
</dbReference>
<evidence type="ECO:0000256" key="1">
    <source>
        <dbReference type="ARBA" id="ARBA00005008"/>
    </source>
</evidence>
<evidence type="ECO:0000256" key="11">
    <source>
        <dbReference type="RuleBase" id="RU361179"/>
    </source>
</evidence>
<dbReference type="InterPro" id="IPR018146">
    <property type="entry name" value="Glyoxalase_1_CS"/>
</dbReference>
<feature type="domain" description="VOC" evidence="13">
    <location>
        <begin position="99"/>
        <end position="223"/>
    </location>
</feature>
<gene>
    <name evidence="14" type="ORF">KC19_8G050400</name>
</gene>
<dbReference type="InterPro" id="IPR037523">
    <property type="entry name" value="VOC_core"/>
</dbReference>
<dbReference type="GO" id="GO:0005737">
    <property type="term" value="C:cytoplasm"/>
    <property type="evidence" value="ECO:0007669"/>
    <property type="project" value="TreeGrafter"/>
</dbReference>
<dbReference type="EMBL" id="CM026429">
    <property type="protein sequence ID" value="KAG0563677.1"/>
    <property type="molecule type" value="Genomic_DNA"/>
</dbReference>
<comment type="function">
    <text evidence="11">Catalyzes the conversion of hemimercaptal, formed from methylglyoxal and glutathione, to S-lactoylglutathione.</text>
</comment>
<dbReference type="InterPro" id="IPR004361">
    <property type="entry name" value="Glyoxalase_1"/>
</dbReference>
<keyword evidence="15" id="KW-1185">Reference proteome</keyword>
<accession>A0A8T0GYN3</accession>
<feature type="chain" id="PRO_5035870900" description="Lactoylglutathione lyase" evidence="12">
    <location>
        <begin position="23"/>
        <end position="362"/>
    </location>
</feature>
<dbReference type="InterPro" id="IPR029068">
    <property type="entry name" value="Glyas_Bleomycin-R_OHBP_Dase"/>
</dbReference>
<dbReference type="EC" id="4.4.1.5" evidence="3 11"/>
<evidence type="ECO:0000256" key="9">
    <source>
        <dbReference type="PIRSR" id="PIRSR604361-1"/>
    </source>
</evidence>
<dbReference type="PROSITE" id="PS00935">
    <property type="entry name" value="GLYOXALASE_I_2"/>
    <property type="match status" value="1"/>
</dbReference>
<dbReference type="PROSITE" id="PS51819">
    <property type="entry name" value="VOC"/>
    <property type="match status" value="2"/>
</dbReference>
<evidence type="ECO:0000256" key="6">
    <source>
        <dbReference type="ARBA" id="ARBA00023239"/>
    </source>
</evidence>
<dbReference type="Gene3D" id="3.10.180.10">
    <property type="entry name" value="2,3-Dihydroxybiphenyl 1,2-Dioxygenase, domain 1"/>
    <property type="match status" value="2"/>
</dbReference>
<proteinExistence type="inferred from homology"/>
<dbReference type="OrthoDB" id="16820at2759"/>
<dbReference type="SUPFAM" id="SSF54593">
    <property type="entry name" value="Glyoxalase/Bleomycin resistance protein/Dihydroxybiphenyl dioxygenase"/>
    <property type="match status" value="2"/>
</dbReference>
<dbReference type="GO" id="GO:0046872">
    <property type="term" value="F:metal ion binding"/>
    <property type="evidence" value="ECO:0007669"/>
    <property type="project" value="UniProtKB-UniRule"/>
</dbReference>
<name>A0A8T0GYN3_CERPU</name>
<dbReference type="GO" id="GO:0019243">
    <property type="term" value="P:methylglyoxal catabolic process to D-lactate via S-lactoyl-glutathione"/>
    <property type="evidence" value="ECO:0007669"/>
    <property type="project" value="TreeGrafter"/>
</dbReference>
<comment type="similarity">
    <text evidence="2 11">Belongs to the glyoxalase I family.</text>
</comment>
<dbReference type="InterPro" id="IPR004360">
    <property type="entry name" value="Glyas_Fos-R_dOase_dom"/>
</dbReference>
<feature type="domain" description="VOC" evidence="13">
    <location>
        <begin position="229"/>
        <end position="354"/>
    </location>
</feature>
<dbReference type="Proteomes" id="UP000822688">
    <property type="component" value="Chromosome 8"/>
</dbReference>
<dbReference type="AlphaFoldDB" id="A0A8T0GYN3"/>
<comment type="pathway">
    <text evidence="1 11">Secondary metabolite metabolism; methylglyoxal degradation; (R)-lactate from methylglyoxal: step 1/2.</text>
</comment>
<evidence type="ECO:0000256" key="7">
    <source>
        <dbReference type="ARBA" id="ARBA00030537"/>
    </source>
</evidence>
<dbReference type="PANTHER" id="PTHR46036">
    <property type="entry name" value="LACTOYLGLUTATHIONE LYASE"/>
    <property type="match status" value="1"/>
</dbReference>
<comment type="cofactor">
    <cofactor evidence="10">
        <name>Zn(2+)</name>
        <dbReference type="ChEBI" id="CHEBI:29105"/>
    </cofactor>
    <text evidence="10">Binds 1 zinc ion per subunit. In the homodimer, two zinc ions are bound between subunits.</text>
</comment>
<protein>
    <recommendedName>
        <fullName evidence="3 11">Lactoylglutathione lyase</fullName>
        <ecNumber evidence="3 11">4.4.1.5</ecNumber>
    </recommendedName>
    <alternativeName>
        <fullName evidence="7 11">Glyoxalase I</fullName>
    </alternativeName>
</protein>
<feature type="binding site" evidence="10">
    <location>
        <position position="171"/>
    </location>
    <ligand>
        <name>Zn(2+)</name>
        <dbReference type="ChEBI" id="CHEBI:29105"/>
        <note>ligand shared between dimeric partners</note>
    </ligand>
</feature>
<dbReference type="NCBIfam" id="TIGR00068">
    <property type="entry name" value="glyox_I"/>
    <property type="match status" value="1"/>
</dbReference>
<evidence type="ECO:0000259" key="13">
    <source>
        <dbReference type="PROSITE" id="PS51819"/>
    </source>
</evidence>
<evidence type="ECO:0000313" key="14">
    <source>
        <dbReference type="EMBL" id="KAG0563677.1"/>
    </source>
</evidence>
<reference evidence="14" key="1">
    <citation type="submission" date="2020-06" db="EMBL/GenBank/DDBJ databases">
        <title>WGS assembly of Ceratodon purpureus strain R40.</title>
        <authorList>
            <person name="Carey S.B."/>
            <person name="Jenkins J."/>
            <person name="Shu S."/>
            <person name="Lovell J.T."/>
            <person name="Sreedasyam A."/>
            <person name="Maumus F."/>
            <person name="Tiley G.P."/>
            <person name="Fernandez-Pozo N."/>
            <person name="Barry K."/>
            <person name="Chen C."/>
            <person name="Wang M."/>
            <person name="Lipzen A."/>
            <person name="Daum C."/>
            <person name="Saski C.A."/>
            <person name="Payton A.C."/>
            <person name="Mcbreen J.C."/>
            <person name="Conrad R.E."/>
            <person name="Kollar L.M."/>
            <person name="Olsson S."/>
            <person name="Huttunen S."/>
            <person name="Landis J.B."/>
            <person name="Wickett N.J."/>
            <person name="Johnson M.G."/>
            <person name="Rensing S.A."/>
            <person name="Grimwood J."/>
            <person name="Schmutz J."/>
            <person name="Mcdaniel S.F."/>
        </authorList>
    </citation>
    <scope>NUCLEOTIDE SEQUENCE</scope>
    <source>
        <strain evidence="14">R40</strain>
    </source>
</reference>
<feature type="active site" description="Proton donor/acceptor" evidence="9">
    <location>
        <position position="219"/>
    </location>
</feature>
<organism evidence="14 15">
    <name type="scientific">Ceratodon purpureus</name>
    <name type="common">Fire moss</name>
    <name type="synonym">Dicranum purpureum</name>
    <dbReference type="NCBI Taxonomy" id="3225"/>
    <lineage>
        <taxon>Eukaryota</taxon>
        <taxon>Viridiplantae</taxon>
        <taxon>Streptophyta</taxon>
        <taxon>Embryophyta</taxon>
        <taxon>Bryophyta</taxon>
        <taxon>Bryophytina</taxon>
        <taxon>Bryopsida</taxon>
        <taxon>Dicranidae</taxon>
        <taxon>Pseudoditrichales</taxon>
        <taxon>Ditrichaceae</taxon>
        <taxon>Ceratodon</taxon>
    </lineage>
</organism>
<keyword evidence="4 10" id="KW-0479">Metal-binding</keyword>
<feature type="signal peptide" evidence="12">
    <location>
        <begin position="1"/>
        <end position="22"/>
    </location>
</feature>
<dbReference type="PANTHER" id="PTHR46036:SF5">
    <property type="entry name" value="LACTOYLGLUTATHIONE LYASE"/>
    <property type="match status" value="1"/>
</dbReference>
<comment type="catalytic activity">
    <reaction evidence="8 11">
        <text>(R)-S-lactoylglutathione = methylglyoxal + glutathione</text>
        <dbReference type="Rhea" id="RHEA:19069"/>
        <dbReference type="ChEBI" id="CHEBI:17158"/>
        <dbReference type="ChEBI" id="CHEBI:57474"/>
        <dbReference type="ChEBI" id="CHEBI:57925"/>
        <dbReference type="EC" id="4.4.1.5"/>
    </reaction>
</comment>
<sequence>MPEAMVMTMAMAKILIVPVASAASISTRAAAPRLTLRLPRPGLLCPALPPLSRRHIPVLPRLTQVQQSRGPAIMASAASAETATNEENILEFVKNDTRRMLHVVYRVGDLDKTIKFYTECLGMKLLRRRDIPEEKYTNAFLGYGPEDTNFVVELTYNYGVDKYDIGTGFGHFGLAVEDVQKVVDLVKAKGGKVTREPGPVKGGKSIIAFVEDPDGYKFELIQRPATPEPFAQVMLRVGDLDRAVKFYEKAFGMTEFRRRDNPDQKYTLAMVGYGDDEMKTTVLELTYNYGVTEYTKGTGYAQIAVGTDDVYKTAEAVKAFGGKLTREPGPLPGIGTKIAGCLDLDGWKSVFVDNVDFTKELE</sequence>
<dbReference type="Pfam" id="PF00903">
    <property type="entry name" value="Glyoxalase"/>
    <property type="match status" value="2"/>
</dbReference>
<dbReference type="FunFam" id="3.10.180.10:FF:000004">
    <property type="entry name" value="Lactoylglutathione lyase"/>
    <property type="match status" value="1"/>
</dbReference>
<dbReference type="GO" id="GO:0004462">
    <property type="term" value="F:lactoylglutathione lyase activity"/>
    <property type="evidence" value="ECO:0007669"/>
    <property type="project" value="UniProtKB-UniRule"/>
</dbReference>
<evidence type="ECO:0000256" key="10">
    <source>
        <dbReference type="PIRSR" id="PIRSR604361-3"/>
    </source>
</evidence>
<comment type="caution">
    <text evidence="14">The sequence shown here is derived from an EMBL/GenBank/DDBJ whole genome shotgun (WGS) entry which is preliminary data.</text>
</comment>
<keyword evidence="6 11" id="KW-0456">Lyase</keyword>
<dbReference type="CDD" id="cd16358">
    <property type="entry name" value="GlxI_Ni"/>
    <property type="match status" value="1"/>
</dbReference>